<dbReference type="EMBL" id="PPHD01026612">
    <property type="protein sequence ID" value="POI26846.1"/>
    <property type="molecule type" value="Genomic_DNA"/>
</dbReference>
<accession>A0A2P4SRV9</accession>
<protein>
    <submittedName>
        <fullName evidence="1">Uncharacterized protein</fullName>
    </submittedName>
</protein>
<proteinExistence type="predicted"/>
<keyword evidence="2" id="KW-1185">Reference proteome</keyword>
<sequence>MQRRSFESSEQIFPY</sequence>
<dbReference type="Proteomes" id="UP000237246">
    <property type="component" value="Unassembled WGS sequence"/>
</dbReference>
<gene>
    <name evidence="1" type="ORF">CIB84_009404</name>
</gene>
<name>A0A2P4SRV9_BAMTH</name>
<evidence type="ECO:0000313" key="2">
    <source>
        <dbReference type="Proteomes" id="UP000237246"/>
    </source>
</evidence>
<evidence type="ECO:0000313" key="1">
    <source>
        <dbReference type="EMBL" id="POI26846.1"/>
    </source>
</evidence>
<comment type="caution">
    <text evidence="1">The sequence shown here is derived from an EMBL/GenBank/DDBJ whole genome shotgun (WGS) entry which is preliminary data.</text>
</comment>
<reference evidence="1 2" key="1">
    <citation type="submission" date="2018-01" db="EMBL/GenBank/DDBJ databases">
        <title>Comparison of the Chinese Bamboo Partridge and Red Junglefowl genome sequences highlights the importance of demography in genome evolution.</title>
        <authorList>
            <person name="Tiley G.P."/>
            <person name="Kimball R.T."/>
            <person name="Braun E.L."/>
            <person name="Burleigh J.G."/>
        </authorList>
    </citation>
    <scope>NUCLEOTIDE SEQUENCE [LARGE SCALE GENOMIC DNA]</scope>
    <source>
        <strain evidence="1">RTK389</strain>
        <tissue evidence="1">Blood</tissue>
    </source>
</reference>
<organism evidence="1 2">
    <name type="scientific">Bambusicola thoracicus</name>
    <name type="common">Chinese bamboo-partridge</name>
    <name type="synonym">Perdix thoracica</name>
    <dbReference type="NCBI Taxonomy" id="9083"/>
    <lineage>
        <taxon>Eukaryota</taxon>
        <taxon>Metazoa</taxon>
        <taxon>Chordata</taxon>
        <taxon>Craniata</taxon>
        <taxon>Vertebrata</taxon>
        <taxon>Euteleostomi</taxon>
        <taxon>Archelosauria</taxon>
        <taxon>Archosauria</taxon>
        <taxon>Dinosauria</taxon>
        <taxon>Saurischia</taxon>
        <taxon>Theropoda</taxon>
        <taxon>Coelurosauria</taxon>
        <taxon>Aves</taxon>
        <taxon>Neognathae</taxon>
        <taxon>Galloanserae</taxon>
        <taxon>Galliformes</taxon>
        <taxon>Phasianidae</taxon>
        <taxon>Perdicinae</taxon>
        <taxon>Bambusicola</taxon>
    </lineage>
</organism>